<keyword evidence="3" id="KW-1185">Reference proteome</keyword>
<dbReference type="EMBL" id="JWIN03000018">
    <property type="protein sequence ID" value="KAB1263091.1"/>
    <property type="molecule type" value="Genomic_DNA"/>
</dbReference>
<proteinExistence type="predicted"/>
<dbReference type="Proteomes" id="UP000299084">
    <property type="component" value="Unassembled WGS sequence"/>
</dbReference>
<name>A0A5N4CW62_CAMDR</name>
<evidence type="ECO:0000256" key="1">
    <source>
        <dbReference type="SAM" id="MobiDB-lite"/>
    </source>
</evidence>
<sequence length="452" mass="49167">MGVVEGGREWGGRGEGNCSQPQAPSPGGDTSELGWSLNDSNGDSGPPPPPCVLRLASDPGVRNTLQRTPRKARRPHTYFLMLPARWRSLHPLRKKRTKGHGLVSRSLPTQLNVFPLLGGPMGEENTGSARCSYEPQTCPARAADQQGRPPAKVSHHSALGIPLCEGRPLHDQVRGAHELPQSRPLGLRMAVSHQSEARGPPKVGVWPSQSHQVALPPEAWAQTCTLLSLFISIGAPLTTRKCPENTQVHRPCHGVRNCGQESKDTHSLRQGKRFLKGPRVDPGGFESHAPSLPSPGLVDPQICSKKTGKRSADLPGPECRVGAAQLHKELVLQVQGHRPKEYKTQKDPQEGWLAGEENSSLLLPQLLPTRNHLPGPWGLPMPRPRDTAAGSQQTLLDAPVFHQVFPHRVGHTQVQVGEASKQLLVPEETLSVISQEPWVGHHPHQSHGLDTF</sequence>
<comment type="caution">
    <text evidence="2">The sequence shown here is derived from an EMBL/GenBank/DDBJ whole genome shotgun (WGS) entry which is preliminary data.</text>
</comment>
<organism evidence="2 3">
    <name type="scientific">Camelus dromedarius</name>
    <name type="common">Dromedary</name>
    <name type="synonym">Arabian camel</name>
    <dbReference type="NCBI Taxonomy" id="9838"/>
    <lineage>
        <taxon>Eukaryota</taxon>
        <taxon>Metazoa</taxon>
        <taxon>Chordata</taxon>
        <taxon>Craniata</taxon>
        <taxon>Vertebrata</taxon>
        <taxon>Euteleostomi</taxon>
        <taxon>Mammalia</taxon>
        <taxon>Eutheria</taxon>
        <taxon>Laurasiatheria</taxon>
        <taxon>Artiodactyla</taxon>
        <taxon>Tylopoda</taxon>
        <taxon>Camelidae</taxon>
        <taxon>Camelus</taxon>
    </lineage>
</organism>
<dbReference type="AlphaFoldDB" id="A0A5N4CW62"/>
<reference evidence="2 3" key="1">
    <citation type="journal article" date="2019" name="Mol. Ecol. Resour.">
        <title>Improving Illumina assemblies with Hi-C and long reads: an example with the North African dromedary.</title>
        <authorList>
            <person name="Elbers J.P."/>
            <person name="Rogers M.F."/>
            <person name="Perelman P.L."/>
            <person name="Proskuryakova A.A."/>
            <person name="Serdyukova N.A."/>
            <person name="Johnson W.E."/>
            <person name="Horin P."/>
            <person name="Corander J."/>
            <person name="Murphy D."/>
            <person name="Burger P.A."/>
        </authorList>
    </citation>
    <scope>NUCLEOTIDE SEQUENCE [LARGE SCALE GENOMIC DNA]</scope>
    <source>
        <strain evidence="2">Drom800</strain>
        <tissue evidence="2">Blood</tissue>
    </source>
</reference>
<feature type="region of interest" description="Disordered" evidence="1">
    <location>
        <begin position="257"/>
        <end position="316"/>
    </location>
</feature>
<evidence type="ECO:0000313" key="3">
    <source>
        <dbReference type="Proteomes" id="UP000299084"/>
    </source>
</evidence>
<evidence type="ECO:0000313" key="2">
    <source>
        <dbReference type="EMBL" id="KAB1263091.1"/>
    </source>
</evidence>
<feature type="region of interest" description="Disordered" evidence="1">
    <location>
        <begin position="1"/>
        <end position="74"/>
    </location>
</feature>
<protein>
    <submittedName>
        <fullName evidence="2">Uncharacterized protein</fullName>
    </submittedName>
</protein>
<gene>
    <name evidence="2" type="ORF">Cadr_000024098</name>
</gene>
<accession>A0A5N4CW62</accession>
<feature type="compositionally biased region" description="Basic and acidic residues" evidence="1">
    <location>
        <begin position="1"/>
        <end position="12"/>
    </location>
</feature>